<dbReference type="Proteomes" id="UP000652761">
    <property type="component" value="Unassembled WGS sequence"/>
</dbReference>
<keyword evidence="2" id="KW-1185">Reference proteome</keyword>
<organism evidence="1 2">
    <name type="scientific">Colocasia esculenta</name>
    <name type="common">Wild taro</name>
    <name type="synonym">Arum esculentum</name>
    <dbReference type="NCBI Taxonomy" id="4460"/>
    <lineage>
        <taxon>Eukaryota</taxon>
        <taxon>Viridiplantae</taxon>
        <taxon>Streptophyta</taxon>
        <taxon>Embryophyta</taxon>
        <taxon>Tracheophyta</taxon>
        <taxon>Spermatophyta</taxon>
        <taxon>Magnoliopsida</taxon>
        <taxon>Liliopsida</taxon>
        <taxon>Araceae</taxon>
        <taxon>Aroideae</taxon>
        <taxon>Colocasieae</taxon>
        <taxon>Colocasia</taxon>
    </lineage>
</organism>
<protein>
    <submittedName>
        <fullName evidence="1">Uncharacterized protein</fullName>
    </submittedName>
</protein>
<accession>A0A843TFD5</accession>
<proteinExistence type="predicted"/>
<name>A0A843TFD5_COLES</name>
<dbReference type="AlphaFoldDB" id="A0A843TFD5"/>
<sequence length="142" mass="15404">MLPGFDEVTMGRPSQQGSVRDDQGYRILVATVWPSCSGRDNISDRRDWGRVRVIWSEEEASFPTGDFSAAAGRATGRGDGAVGGVPVASSGSPFSVYVTLGRDELARVRASWDVRASSSAQPPSRDLAVWLQKALDREEARF</sequence>
<reference evidence="1" key="1">
    <citation type="submission" date="2017-07" db="EMBL/GenBank/DDBJ databases">
        <title>Taro Niue Genome Assembly and Annotation.</title>
        <authorList>
            <person name="Atibalentja N."/>
            <person name="Keating K."/>
            <person name="Fields C.J."/>
        </authorList>
    </citation>
    <scope>NUCLEOTIDE SEQUENCE</scope>
    <source>
        <strain evidence="1">Niue_2</strain>
        <tissue evidence="1">Leaf</tissue>
    </source>
</reference>
<evidence type="ECO:0000313" key="2">
    <source>
        <dbReference type="Proteomes" id="UP000652761"/>
    </source>
</evidence>
<evidence type="ECO:0000313" key="1">
    <source>
        <dbReference type="EMBL" id="MQL68877.1"/>
    </source>
</evidence>
<gene>
    <name evidence="1" type="ORF">Taro_001183</name>
</gene>
<dbReference type="EMBL" id="NMUH01000024">
    <property type="protein sequence ID" value="MQL68877.1"/>
    <property type="molecule type" value="Genomic_DNA"/>
</dbReference>
<comment type="caution">
    <text evidence="1">The sequence shown here is derived from an EMBL/GenBank/DDBJ whole genome shotgun (WGS) entry which is preliminary data.</text>
</comment>